<dbReference type="InParanoid" id="M1D358"/>
<dbReference type="OMA" id="PYTQFIN"/>
<proteinExistence type="inferred from homology"/>
<evidence type="ECO:0000313" key="7">
    <source>
        <dbReference type="Proteomes" id="UP000011115"/>
    </source>
</evidence>
<dbReference type="SUPFAM" id="SSF54001">
    <property type="entry name" value="Cysteine proteinases"/>
    <property type="match status" value="1"/>
</dbReference>
<dbReference type="Proteomes" id="UP000011115">
    <property type="component" value="Unassembled WGS sequence"/>
</dbReference>
<evidence type="ECO:0000256" key="4">
    <source>
        <dbReference type="SAM" id="MobiDB-lite"/>
    </source>
</evidence>
<dbReference type="EnsemblPlants" id="PGSC0003DMT400080221">
    <property type="protein sequence ID" value="PGSC0003DMT400080221"/>
    <property type="gene ID" value="PGSC0003DMG400031226"/>
</dbReference>
<evidence type="ECO:0000256" key="1">
    <source>
        <dbReference type="ARBA" id="ARBA00005234"/>
    </source>
</evidence>
<reference evidence="6" key="2">
    <citation type="submission" date="2015-06" db="UniProtKB">
        <authorList>
            <consortium name="EnsemblPlants"/>
        </authorList>
    </citation>
    <scope>IDENTIFICATION</scope>
    <source>
        <strain evidence="6">DM1-3 516 R44</strain>
    </source>
</reference>
<dbReference type="GO" id="GO:0006508">
    <property type="term" value="P:proteolysis"/>
    <property type="evidence" value="ECO:0007669"/>
    <property type="project" value="UniProtKB-KW"/>
</dbReference>
<keyword evidence="2" id="KW-0645">Protease</keyword>
<dbReference type="PaxDb" id="4113-PGSC0003DMT400080221"/>
<comment type="similarity">
    <text evidence="1">Belongs to the peptidase C48 family.</text>
</comment>
<evidence type="ECO:0000256" key="3">
    <source>
        <dbReference type="ARBA" id="ARBA00022801"/>
    </source>
</evidence>
<sequence>MTNSSSSKKKSTKKVHATTSKDPKTLQKRGRKVAPPIVRPTLPNLSVMLPNYLHDSGFFDKTGRTDWASMEAYKDKETGELLGPQQSFEVEYAQDIMQQQSNSLDCGMYVAAFAEYLSDEISIPSISFRSDYLRNRYATLLCKYGMDKFKVGYVSDNDDPKIKGRRVSTLYQQKVD</sequence>
<dbReference type="Gramene" id="PGSC0003DMT400080221">
    <property type="protein sequence ID" value="PGSC0003DMT400080221"/>
    <property type="gene ID" value="PGSC0003DMG400031226"/>
</dbReference>
<dbReference type="InterPro" id="IPR038765">
    <property type="entry name" value="Papain-like_cys_pep_sf"/>
</dbReference>
<dbReference type="HOGENOM" id="CLU_058549_1_0_1"/>
<evidence type="ECO:0000256" key="2">
    <source>
        <dbReference type="ARBA" id="ARBA00022670"/>
    </source>
</evidence>
<dbReference type="AlphaFoldDB" id="M1D358"/>
<organism evidence="6 7">
    <name type="scientific">Solanum tuberosum</name>
    <name type="common">Potato</name>
    <dbReference type="NCBI Taxonomy" id="4113"/>
    <lineage>
        <taxon>Eukaryota</taxon>
        <taxon>Viridiplantae</taxon>
        <taxon>Streptophyta</taxon>
        <taxon>Embryophyta</taxon>
        <taxon>Tracheophyta</taxon>
        <taxon>Spermatophyta</taxon>
        <taxon>Magnoliopsida</taxon>
        <taxon>eudicotyledons</taxon>
        <taxon>Gunneridae</taxon>
        <taxon>Pentapetalae</taxon>
        <taxon>asterids</taxon>
        <taxon>lamiids</taxon>
        <taxon>Solanales</taxon>
        <taxon>Solanaceae</taxon>
        <taxon>Solanoideae</taxon>
        <taxon>Solaneae</taxon>
        <taxon>Solanum</taxon>
    </lineage>
</organism>
<dbReference type="PANTHER" id="PTHR33022">
    <property type="entry name" value="DUF1985 DOMAIN-CONTAINING PROTEIN"/>
    <property type="match status" value="1"/>
</dbReference>
<dbReference type="Gene3D" id="3.40.395.10">
    <property type="entry name" value="Adenoviral Proteinase, Chain A"/>
    <property type="match status" value="1"/>
</dbReference>
<name>M1D358_SOLTU</name>
<evidence type="ECO:0000313" key="6">
    <source>
        <dbReference type="EnsemblPlants" id="PGSC0003DMT400080221"/>
    </source>
</evidence>
<dbReference type="InterPro" id="IPR003653">
    <property type="entry name" value="Peptidase_C48_C"/>
</dbReference>
<feature type="region of interest" description="Disordered" evidence="4">
    <location>
        <begin position="1"/>
        <end position="37"/>
    </location>
</feature>
<dbReference type="PANTHER" id="PTHR33022:SF13">
    <property type="entry name" value="UBIQUITIN-LIKE PROTEASE FAMILY PROFILE DOMAIN-CONTAINING PROTEIN"/>
    <property type="match status" value="1"/>
</dbReference>
<keyword evidence="7" id="KW-1185">Reference proteome</keyword>
<feature type="compositionally biased region" description="Basic residues" evidence="4">
    <location>
        <begin position="7"/>
        <end position="16"/>
    </location>
</feature>
<dbReference type="GO" id="GO:0008234">
    <property type="term" value="F:cysteine-type peptidase activity"/>
    <property type="evidence" value="ECO:0007669"/>
    <property type="project" value="InterPro"/>
</dbReference>
<reference evidence="7" key="1">
    <citation type="journal article" date="2011" name="Nature">
        <title>Genome sequence and analysis of the tuber crop potato.</title>
        <authorList>
            <consortium name="The Potato Genome Sequencing Consortium"/>
        </authorList>
    </citation>
    <scope>NUCLEOTIDE SEQUENCE [LARGE SCALE GENOMIC DNA]</scope>
    <source>
        <strain evidence="7">cv. DM1-3 516 R44</strain>
    </source>
</reference>
<feature type="domain" description="Ubiquitin-like protease family profile" evidence="5">
    <location>
        <begin position="70"/>
        <end position="139"/>
    </location>
</feature>
<evidence type="ECO:0000259" key="5">
    <source>
        <dbReference type="Pfam" id="PF02902"/>
    </source>
</evidence>
<protein>
    <submittedName>
        <fullName evidence="6">Ulp1 protease family, C-terminal catalytic domain containing protein</fullName>
    </submittedName>
</protein>
<dbReference type="Pfam" id="PF02902">
    <property type="entry name" value="Peptidase_C48"/>
    <property type="match status" value="1"/>
</dbReference>
<accession>M1D358</accession>
<keyword evidence="3" id="KW-0378">Hydrolase</keyword>